<dbReference type="AlphaFoldDB" id="A0A5J4KRV2"/>
<proteinExistence type="predicted"/>
<dbReference type="SUPFAM" id="SSF53756">
    <property type="entry name" value="UDP-Glycosyltransferase/glycogen phosphorylase"/>
    <property type="match status" value="1"/>
</dbReference>
<reference evidence="3 4" key="1">
    <citation type="submission" date="2019-10" db="EMBL/GenBank/DDBJ databases">
        <title>Dictyobacter vulcani sp. nov., within the class Ktedonobacteria, isolated from soil of volcanic Mt. Zao.</title>
        <authorList>
            <person name="Zheng Y."/>
            <person name="Wang C.M."/>
            <person name="Sakai Y."/>
            <person name="Abe K."/>
            <person name="Yokota A."/>
            <person name="Yabe S."/>
        </authorList>
    </citation>
    <scope>NUCLEOTIDE SEQUENCE [LARGE SCALE GENOMIC DNA]</scope>
    <source>
        <strain evidence="3 4">W12</strain>
    </source>
</reference>
<dbReference type="GO" id="GO:0009244">
    <property type="term" value="P:lipopolysaccharide core region biosynthetic process"/>
    <property type="evidence" value="ECO:0007669"/>
    <property type="project" value="TreeGrafter"/>
</dbReference>
<dbReference type="GO" id="GO:0005829">
    <property type="term" value="C:cytosol"/>
    <property type="evidence" value="ECO:0007669"/>
    <property type="project" value="TreeGrafter"/>
</dbReference>
<dbReference type="PANTHER" id="PTHR30160">
    <property type="entry name" value="TETRAACYLDISACCHARIDE 4'-KINASE-RELATED"/>
    <property type="match status" value="1"/>
</dbReference>
<evidence type="ECO:0000313" key="3">
    <source>
        <dbReference type="EMBL" id="GER89117.1"/>
    </source>
</evidence>
<accession>A0A5J4KRV2</accession>
<dbReference type="RefSeq" id="WP_151756921.1">
    <property type="nucleotide sequence ID" value="NZ_BKZW01000001.1"/>
</dbReference>
<organism evidence="3 4">
    <name type="scientific">Dictyobacter vulcani</name>
    <dbReference type="NCBI Taxonomy" id="2607529"/>
    <lineage>
        <taxon>Bacteria</taxon>
        <taxon>Bacillati</taxon>
        <taxon>Chloroflexota</taxon>
        <taxon>Ktedonobacteria</taxon>
        <taxon>Ktedonobacterales</taxon>
        <taxon>Dictyobacteraceae</taxon>
        <taxon>Dictyobacter</taxon>
    </lineage>
</organism>
<dbReference type="Pfam" id="PF01075">
    <property type="entry name" value="Glyco_transf_9"/>
    <property type="match status" value="1"/>
</dbReference>
<sequence>MHKTQITLPANARILVVKMAGIGDLLLATPALRALRETYPQARIDLLVTPDSAGLLNGWEVVNNTIVLDKYLFDQPKQLLKNPQALLKLKELWQTLRAGNYDAVLLLHHLTLPFGRLKHQLLMRATGAKWRIGLDNGHGWFLNVRVKDSGFGAMHEAEYAMAVAEAAGATIKDKKLVLPLSEVEHQQARAIVYEGQDAESIARPLIAMHPGSGSYSTARRWAPERFAQLADRLYADVGGQLLLMGGPEEKELHQQIIGLMQSAMPVRSLAGRGSIKTAAAVLALVDLFVGNDAGVMHLAAAVGAPTVAIFSLSNHKAWGPYTGDASSKRATVVRLDLPCMPCFYSGHLLGTPEGCATRDCIVQLGVDPVASAARRMLKNTYQSGPYAQL</sequence>
<dbReference type="EMBL" id="BKZW01000001">
    <property type="protein sequence ID" value="GER89117.1"/>
    <property type="molecule type" value="Genomic_DNA"/>
</dbReference>
<gene>
    <name evidence="3" type="ORF">KDW_32790</name>
</gene>
<evidence type="ECO:0000313" key="4">
    <source>
        <dbReference type="Proteomes" id="UP000326912"/>
    </source>
</evidence>
<dbReference type="InterPro" id="IPR051199">
    <property type="entry name" value="LPS_LOS_Heptosyltrfase"/>
</dbReference>
<dbReference type="InterPro" id="IPR002201">
    <property type="entry name" value="Glyco_trans_9"/>
</dbReference>
<dbReference type="CDD" id="cd03789">
    <property type="entry name" value="GT9_LPS_heptosyltransferase"/>
    <property type="match status" value="1"/>
</dbReference>
<name>A0A5J4KRV2_9CHLR</name>
<keyword evidence="4" id="KW-1185">Reference proteome</keyword>
<comment type="caution">
    <text evidence="3">The sequence shown here is derived from an EMBL/GenBank/DDBJ whole genome shotgun (WGS) entry which is preliminary data.</text>
</comment>
<dbReference type="Gene3D" id="3.40.50.2000">
    <property type="entry name" value="Glycogen Phosphorylase B"/>
    <property type="match status" value="2"/>
</dbReference>
<dbReference type="GO" id="GO:0008713">
    <property type="term" value="F:ADP-heptose-lipopolysaccharide heptosyltransferase activity"/>
    <property type="evidence" value="ECO:0007669"/>
    <property type="project" value="TreeGrafter"/>
</dbReference>
<dbReference type="Proteomes" id="UP000326912">
    <property type="component" value="Unassembled WGS sequence"/>
</dbReference>
<keyword evidence="1" id="KW-0328">Glycosyltransferase</keyword>
<protein>
    <submittedName>
        <fullName evidence="3">ADP-heptose--LPS heptosyltransferase</fullName>
    </submittedName>
</protein>
<keyword evidence="2 3" id="KW-0808">Transferase</keyword>
<evidence type="ECO:0000256" key="2">
    <source>
        <dbReference type="ARBA" id="ARBA00022679"/>
    </source>
</evidence>
<evidence type="ECO:0000256" key="1">
    <source>
        <dbReference type="ARBA" id="ARBA00022676"/>
    </source>
</evidence>